<comment type="similarity">
    <text evidence="1">Belongs to the AHA1 family.</text>
</comment>
<evidence type="ECO:0000259" key="2">
    <source>
        <dbReference type="Pfam" id="PF08327"/>
    </source>
</evidence>
<organism evidence="3 4">
    <name type="scientific">Sorangium cellulosum</name>
    <name type="common">Polyangium cellulosum</name>
    <dbReference type="NCBI Taxonomy" id="56"/>
    <lineage>
        <taxon>Bacteria</taxon>
        <taxon>Pseudomonadati</taxon>
        <taxon>Myxococcota</taxon>
        <taxon>Polyangia</taxon>
        <taxon>Polyangiales</taxon>
        <taxon>Polyangiaceae</taxon>
        <taxon>Sorangium</taxon>
    </lineage>
</organism>
<evidence type="ECO:0000313" key="3">
    <source>
        <dbReference type="EMBL" id="KYF74384.1"/>
    </source>
</evidence>
<feature type="domain" description="Activator of Hsp90 ATPase homologue 1/2-like C-terminal" evidence="2">
    <location>
        <begin position="23"/>
        <end position="154"/>
    </location>
</feature>
<dbReference type="InterPro" id="IPR023393">
    <property type="entry name" value="START-like_dom_sf"/>
</dbReference>
<comment type="caution">
    <text evidence="3">The sequence shown here is derived from an EMBL/GenBank/DDBJ whole genome shotgun (WGS) entry which is preliminary data.</text>
</comment>
<accession>A0A150R2E9</accession>
<dbReference type="EMBL" id="JEMB01003281">
    <property type="protein sequence ID" value="KYF74384.1"/>
    <property type="molecule type" value="Genomic_DNA"/>
</dbReference>
<dbReference type="Gene3D" id="3.30.530.20">
    <property type="match status" value="1"/>
</dbReference>
<dbReference type="AlphaFoldDB" id="A0A150R2E9"/>
<evidence type="ECO:0000313" key="4">
    <source>
        <dbReference type="Proteomes" id="UP000075635"/>
    </source>
</evidence>
<reference evidence="3 4" key="1">
    <citation type="submission" date="2014-02" db="EMBL/GenBank/DDBJ databases">
        <title>The small core and large imbalanced accessory genome model reveals a collaborative survival strategy of Sorangium cellulosum strains in nature.</title>
        <authorList>
            <person name="Han K."/>
            <person name="Peng R."/>
            <person name="Blom J."/>
            <person name="Li Y.-Z."/>
        </authorList>
    </citation>
    <scope>NUCLEOTIDE SEQUENCE [LARGE SCALE GENOMIC DNA]</scope>
    <source>
        <strain evidence="3 4">So0011-07</strain>
    </source>
</reference>
<dbReference type="Proteomes" id="UP000075635">
    <property type="component" value="Unassembled WGS sequence"/>
</dbReference>
<dbReference type="Pfam" id="PF08327">
    <property type="entry name" value="AHSA1"/>
    <property type="match status" value="1"/>
</dbReference>
<name>A0A150R2E9_SORCE</name>
<evidence type="ECO:0000256" key="1">
    <source>
        <dbReference type="ARBA" id="ARBA00006817"/>
    </source>
</evidence>
<proteinExistence type="inferred from homology"/>
<dbReference type="InterPro" id="IPR013538">
    <property type="entry name" value="ASHA1/2-like_C"/>
</dbReference>
<dbReference type="CDD" id="cd07826">
    <property type="entry name" value="SRPBCC_CalC_Aha1-like_9"/>
    <property type="match status" value="1"/>
</dbReference>
<sequence length="158" mass="18175">MRDATNLEIRSDREVVITRTFAAPRRLVFEAMTKPEHVKRWYGLRVLTMSVCEIDLRVGGRWRYVLRAPDGSEHGFTGVYREIARPERVVCTENYEPLGPGHEMVVTATYDERDGKTTLTSRIVYQSQADRDAHLQSGMEAGMRETFERLEELLPALS</sequence>
<gene>
    <name evidence="3" type="ORF">BE17_08515</name>
</gene>
<protein>
    <recommendedName>
        <fullName evidence="2">Activator of Hsp90 ATPase homologue 1/2-like C-terminal domain-containing protein</fullName>
    </recommendedName>
</protein>
<dbReference type="SUPFAM" id="SSF55961">
    <property type="entry name" value="Bet v1-like"/>
    <property type="match status" value="1"/>
</dbReference>